<dbReference type="Proteomes" id="UP000574133">
    <property type="component" value="Unassembled WGS sequence"/>
</dbReference>
<proteinExistence type="predicted"/>
<name>A0A841TG99_9BACL</name>
<dbReference type="SUPFAM" id="SSF55383">
    <property type="entry name" value="Copper amine oxidase, domain N"/>
    <property type="match status" value="1"/>
</dbReference>
<evidence type="ECO:0000259" key="1">
    <source>
        <dbReference type="Pfam" id="PF07833"/>
    </source>
</evidence>
<protein>
    <recommendedName>
        <fullName evidence="1">Copper amine oxidase-like N-terminal domain-containing protein</fullName>
    </recommendedName>
</protein>
<keyword evidence="3" id="KW-1185">Reference proteome</keyword>
<dbReference type="RefSeq" id="WP_185179559.1">
    <property type="nucleotide sequence ID" value="NZ_CBCSEP010000010.1"/>
</dbReference>
<reference evidence="2 3" key="1">
    <citation type="submission" date="2020-08" db="EMBL/GenBank/DDBJ databases">
        <title>Cohnella phylogeny.</title>
        <authorList>
            <person name="Dunlap C."/>
        </authorList>
    </citation>
    <scope>NUCLEOTIDE SEQUENCE [LARGE SCALE GENOMIC DNA]</scope>
    <source>
        <strain evidence="2 3">DSM 103658</strain>
    </source>
</reference>
<dbReference type="AlphaFoldDB" id="A0A841TG99"/>
<dbReference type="Pfam" id="PF07833">
    <property type="entry name" value="Cu_amine_oxidN1"/>
    <property type="match status" value="1"/>
</dbReference>
<organism evidence="2 3">
    <name type="scientific">Cohnella lubricantis</name>
    <dbReference type="NCBI Taxonomy" id="2163172"/>
    <lineage>
        <taxon>Bacteria</taxon>
        <taxon>Bacillati</taxon>
        <taxon>Bacillota</taxon>
        <taxon>Bacilli</taxon>
        <taxon>Bacillales</taxon>
        <taxon>Paenibacillaceae</taxon>
        <taxon>Cohnella</taxon>
    </lineage>
</organism>
<gene>
    <name evidence="2" type="ORF">H4Q31_13350</name>
</gene>
<accession>A0A841TG99</accession>
<feature type="domain" description="Copper amine oxidase-like N-terminal" evidence="1">
    <location>
        <begin position="396"/>
        <end position="494"/>
    </location>
</feature>
<dbReference type="PROSITE" id="PS51257">
    <property type="entry name" value="PROKAR_LIPOPROTEIN"/>
    <property type="match status" value="1"/>
</dbReference>
<dbReference type="InterPro" id="IPR036582">
    <property type="entry name" value="Mao_N_sf"/>
</dbReference>
<sequence length="508" mass="56207">MSRKGWRRIALALGTLMLALLVGCQSIGGFDPGKMIVNQLSVKSMESSSTFELHFDWDDEALAQQDPEAAKIADLFRTITLKSDHAMVDKDGNIAINGELAFAKAAIPFSLAQNADSMVLQIEGFKQPIVIQSGGGGLFPMVEEDQADNEVYQEAATKIAGELASYLFGHVSNPPVMNVEQVNESVHGESLNLTKVHAELNGEQLGGLLTEFMTSIAKDEEGLRQLLQQVIQLATTLPPEVLEEFGFTAEEAIPTETELDEFVKELMGSFAEARDQLLAEKSSPEWNEIFNEGLTFKTDLFIDSEMNIRKSDLEIGLGAELFKDSEIPLEGVTLHSMQETWNVNGDVEVPAADIPDNAMSLFDFYLAQPYEVLRQMDPTSKLYGLLKNDLEIDDQEFTASYYITDDNGDIYVPLRPTLIDFGIYDLTFIGKGKYIQFRDEAIQRTLQVQLGTNAAKVNGRPLQLKHEVRVVNGVGYVNADDLFGLMGAEYSVSKDENGDEALFVTRDL</sequence>
<dbReference type="EMBL" id="JACJVN010000053">
    <property type="protein sequence ID" value="MBB6678288.1"/>
    <property type="molecule type" value="Genomic_DNA"/>
</dbReference>
<comment type="caution">
    <text evidence="2">The sequence shown here is derived from an EMBL/GenBank/DDBJ whole genome shotgun (WGS) entry which is preliminary data.</text>
</comment>
<dbReference type="InterPro" id="IPR012854">
    <property type="entry name" value="Cu_amine_oxidase-like_N"/>
</dbReference>
<evidence type="ECO:0000313" key="3">
    <source>
        <dbReference type="Proteomes" id="UP000574133"/>
    </source>
</evidence>
<evidence type="ECO:0000313" key="2">
    <source>
        <dbReference type="EMBL" id="MBB6678288.1"/>
    </source>
</evidence>